<dbReference type="EMBL" id="MN740071">
    <property type="protein sequence ID" value="QHT86544.1"/>
    <property type="molecule type" value="Genomic_DNA"/>
</dbReference>
<protein>
    <submittedName>
        <fullName evidence="1">Uncharacterized protein</fullName>
    </submittedName>
</protein>
<accession>A0A6C0I0X9</accession>
<name>A0A6C0I0X9_9ZZZZ</name>
<proteinExistence type="predicted"/>
<reference evidence="1" key="1">
    <citation type="journal article" date="2020" name="Nature">
        <title>Giant virus diversity and host interactions through global metagenomics.</title>
        <authorList>
            <person name="Schulz F."/>
            <person name="Roux S."/>
            <person name="Paez-Espino D."/>
            <person name="Jungbluth S."/>
            <person name="Walsh D.A."/>
            <person name="Denef V.J."/>
            <person name="McMahon K.D."/>
            <person name="Konstantinidis K.T."/>
            <person name="Eloe-Fadrosh E.A."/>
            <person name="Kyrpides N.C."/>
            <person name="Woyke T."/>
        </authorList>
    </citation>
    <scope>NUCLEOTIDE SEQUENCE</scope>
    <source>
        <strain evidence="1">GVMAG-M-3300023184-186</strain>
    </source>
</reference>
<dbReference type="AlphaFoldDB" id="A0A6C0I0X9"/>
<organism evidence="1">
    <name type="scientific">viral metagenome</name>
    <dbReference type="NCBI Taxonomy" id="1070528"/>
    <lineage>
        <taxon>unclassified sequences</taxon>
        <taxon>metagenomes</taxon>
        <taxon>organismal metagenomes</taxon>
    </lineage>
</organism>
<evidence type="ECO:0000313" key="1">
    <source>
        <dbReference type="EMBL" id="QHT86544.1"/>
    </source>
</evidence>
<sequence length="133" mass="15268">MYVYIIYLYQKKSLLKNAKKIGKNAYGIYDSYYYIRTIKKQKMGQYSRKAIKNSKSSSKCCNNTLPKCCKDASNTSHTQSMFTGFINLFCNGYIKLSLGHDEESNTQINNSNTQINNSIELCDQSQINNSPMH</sequence>